<accession>A0A139N030</accession>
<dbReference type="AlphaFoldDB" id="A0A139N030"/>
<dbReference type="EMBL" id="LQRC01000243">
    <property type="protein sequence ID" value="KXT69292.1"/>
    <property type="molecule type" value="Genomic_DNA"/>
</dbReference>
<reference evidence="1 2" key="1">
    <citation type="submission" date="2016-01" db="EMBL/GenBank/DDBJ databases">
        <title>Highly variable Streptococcus oralis are common among viridans streptococci isolated from primates.</title>
        <authorList>
            <person name="Denapaite D."/>
            <person name="Rieger M."/>
            <person name="Koendgen S."/>
            <person name="Brueckner R."/>
            <person name="Ochigava I."/>
            <person name="Kappeler P."/>
            <person name="Maetz-Rensing K."/>
            <person name="Leendertz F."/>
            <person name="Hakenbeck R."/>
        </authorList>
    </citation>
    <scope>NUCLEOTIDE SEQUENCE [LARGE SCALE GENOMIC DNA]</scope>
    <source>
        <strain evidence="1 2">DD07</strain>
    </source>
</reference>
<dbReference type="PATRIC" id="fig|1302.21.peg.2051"/>
<dbReference type="Proteomes" id="UP000070096">
    <property type="component" value="Unassembled WGS sequence"/>
</dbReference>
<evidence type="ECO:0000313" key="2">
    <source>
        <dbReference type="Proteomes" id="UP000070096"/>
    </source>
</evidence>
<name>A0A139N030_STRGN</name>
<organism evidence="1 2">
    <name type="scientific">Streptococcus gordonii</name>
    <dbReference type="NCBI Taxonomy" id="1302"/>
    <lineage>
        <taxon>Bacteria</taxon>
        <taxon>Bacillati</taxon>
        <taxon>Bacillota</taxon>
        <taxon>Bacilli</taxon>
        <taxon>Lactobacillales</taxon>
        <taxon>Streptococcaceae</taxon>
        <taxon>Streptococcus</taxon>
    </lineage>
</organism>
<proteinExistence type="predicted"/>
<protein>
    <submittedName>
        <fullName evidence="1">Uncharacterized protein</fullName>
    </submittedName>
</protein>
<sequence length="64" mass="7341">MSSAFLKYCPKELTAVKSNFHKSDLAALFVPIFRKNELCNHNLIFLKIKQKGLIVAVLQFDKTE</sequence>
<comment type="caution">
    <text evidence="1">The sequence shown here is derived from an EMBL/GenBank/DDBJ whole genome shotgun (WGS) entry which is preliminary data.</text>
</comment>
<gene>
    <name evidence="1" type="ORF">SGODD07_01855</name>
</gene>
<evidence type="ECO:0000313" key="1">
    <source>
        <dbReference type="EMBL" id="KXT69292.1"/>
    </source>
</evidence>